<dbReference type="RefSeq" id="WP_404629465.1">
    <property type="nucleotide sequence ID" value="NZ_JADIKM010000001.1"/>
</dbReference>
<proteinExistence type="predicted"/>
<keyword evidence="1" id="KW-0732">Signal</keyword>
<evidence type="ECO:0000256" key="1">
    <source>
        <dbReference type="SAM" id="SignalP"/>
    </source>
</evidence>
<evidence type="ECO:0000313" key="2">
    <source>
        <dbReference type="EMBL" id="MFK2902333.1"/>
    </source>
</evidence>
<reference evidence="2 3" key="1">
    <citation type="submission" date="2020-10" db="EMBL/GenBank/DDBJ databases">
        <title>Phylogeny of dyella-like bacteria.</title>
        <authorList>
            <person name="Fu J."/>
        </authorList>
    </citation>
    <scope>NUCLEOTIDE SEQUENCE [LARGE SCALE GENOMIC DNA]</scope>
    <source>
        <strain evidence="2 3">Gsoil3046</strain>
    </source>
</reference>
<protein>
    <submittedName>
        <fullName evidence="2">DUF4124 domain-containing protein</fullName>
    </submittedName>
</protein>
<dbReference type="Proteomes" id="UP001620460">
    <property type="component" value="Unassembled WGS sequence"/>
</dbReference>
<sequence length="221" mass="24367">MRKAIIIITAIGLGFSGLVQARQASTGSSVQYRWHDAQGLAHYSDSLSADAMANGYDVVNSQGLVMRHVDRPLTPAERAAAKKQADEAAVRKREEEQRQRDDQQMLAAYPDEASFVAAQNDELGSIDQQVSTTRISLGTQEKALADLLDRAGELERAKQPVPKFLSDKIAAQRNVVGSQRALLDRLQASYVNTQLKHEAQLQRYRQLKAQLQQANGDTAQP</sequence>
<feature type="signal peptide" evidence="1">
    <location>
        <begin position="1"/>
        <end position="21"/>
    </location>
</feature>
<name>A0ABW8JNB4_9GAMM</name>
<comment type="caution">
    <text evidence="2">The sequence shown here is derived from an EMBL/GenBank/DDBJ whole genome shotgun (WGS) entry which is preliminary data.</text>
</comment>
<accession>A0ABW8JNB4</accession>
<gene>
    <name evidence="2" type="ORF">ISP17_00045</name>
</gene>
<organism evidence="2 3">
    <name type="scientific">Dyella ginsengisoli</name>
    <dbReference type="NCBI Taxonomy" id="363848"/>
    <lineage>
        <taxon>Bacteria</taxon>
        <taxon>Pseudomonadati</taxon>
        <taxon>Pseudomonadota</taxon>
        <taxon>Gammaproteobacteria</taxon>
        <taxon>Lysobacterales</taxon>
        <taxon>Rhodanobacteraceae</taxon>
        <taxon>Dyella</taxon>
    </lineage>
</organism>
<feature type="chain" id="PRO_5045223673" evidence="1">
    <location>
        <begin position="22"/>
        <end position="221"/>
    </location>
</feature>
<evidence type="ECO:0000313" key="3">
    <source>
        <dbReference type="Proteomes" id="UP001620460"/>
    </source>
</evidence>
<dbReference type="EMBL" id="JADIKM010000001">
    <property type="protein sequence ID" value="MFK2902333.1"/>
    <property type="molecule type" value="Genomic_DNA"/>
</dbReference>
<keyword evidence="3" id="KW-1185">Reference proteome</keyword>